<keyword evidence="2" id="KW-1185">Reference proteome</keyword>
<proteinExistence type="predicted"/>
<sequence length="118" mass="13518">MAGIDLKIAQRHLAIKLDQMREDSGRRQTSAGQTFAGRWIVWAVSADSGNNTARMLPESKNNSKAVMPNMILWKSRESSLRVFRPGKSMLIYRKIMAGIVKNRCRRRRRSPLVPEAHR</sequence>
<name>A0A1S2VQI8_9BACT</name>
<dbReference type="AlphaFoldDB" id="A0A1S2VQI8"/>
<dbReference type="Proteomes" id="UP000181790">
    <property type="component" value="Unassembled WGS sequence"/>
</dbReference>
<gene>
    <name evidence="1" type="ORF">BLX24_02840</name>
</gene>
<accession>A0A1S2VQI8</accession>
<evidence type="ECO:0000313" key="2">
    <source>
        <dbReference type="Proteomes" id="UP000181790"/>
    </source>
</evidence>
<organism evidence="1 2">
    <name type="scientific">Arsenicibacter rosenii</name>
    <dbReference type="NCBI Taxonomy" id="1750698"/>
    <lineage>
        <taxon>Bacteria</taxon>
        <taxon>Pseudomonadati</taxon>
        <taxon>Bacteroidota</taxon>
        <taxon>Cytophagia</taxon>
        <taxon>Cytophagales</taxon>
        <taxon>Spirosomataceae</taxon>
        <taxon>Arsenicibacter</taxon>
    </lineage>
</organism>
<comment type="caution">
    <text evidence="1">The sequence shown here is derived from an EMBL/GenBank/DDBJ whole genome shotgun (WGS) entry which is preliminary data.</text>
</comment>
<reference evidence="1 2" key="1">
    <citation type="submission" date="2016-10" db="EMBL/GenBank/DDBJ databases">
        <title>Arsenicibacter rosenii gen. nov., sp. nov., an efficient arsenic-methylating bacterium isolated from an arsenic-contaminated paddy soil.</title>
        <authorList>
            <person name="Huang K."/>
        </authorList>
    </citation>
    <scope>NUCLEOTIDE SEQUENCE [LARGE SCALE GENOMIC DNA]</scope>
    <source>
        <strain evidence="1 2">SM-1</strain>
    </source>
</reference>
<evidence type="ECO:0000313" key="1">
    <source>
        <dbReference type="EMBL" id="OIN61031.1"/>
    </source>
</evidence>
<protein>
    <submittedName>
        <fullName evidence="1">Uncharacterized protein</fullName>
    </submittedName>
</protein>
<dbReference type="EMBL" id="MORL01000001">
    <property type="protein sequence ID" value="OIN61031.1"/>
    <property type="molecule type" value="Genomic_DNA"/>
</dbReference>